<dbReference type="EMBL" id="FUXI01000019">
    <property type="protein sequence ID" value="SJZ88357.1"/>
    <property type="molecule type" value="Genomic_DNA"/>
</dbReference>
<sequence length="71" mass="8726">MAQVMRIEDNFREDVVVLSKKEYEQMKSEIRRDKAKIKFYQEMQQPLRELVEGKTRTVSQVMKRLKEQKYE</sequence>
<gene>
    <name evidence="1" type="ORF">SAMN02745116_01722</name>
</gene>
<organism evidence="1 2">
    <name type="scientific">Pilibacter termitis</name>
    <dbReference type="NCBI Taxonomy" id="263852"/>
    <lineage>
        <taxon>Bacteria</taxon>
        <taxon>Bacillati</taxon>
        <taxon>Bacillota</taxon>
        <taxon>Bacilli</taxon>
        <taxon>Lactobacillales</taxon>
        <taxon>Enterococcaceae</taxon>
        <taxon>Pilibacter</taxon>
    </lineage>
</organism>
<dbReference type="Proteomes" id="UP000190328">
    <property type="component" value="Unassembled WGS sequence"/>
</dbReference>
<dbReference type="AlphaFoldDB" id="A0A1T4PAI6"/>
<accession>A0A1T4PAI6</accession>
<dbReference type="RefSeq" id="WP_078807653.1">
    <property type="nucleotide sequence ID" value="NZ_FUXI01000019.1"/>
</dbReference>
<proteinExistence type="predicted"/>
<protein>
    <submittedName>
        <fullName evidence="1">Uncharacterized protein</fullName>
    </submittedName>
</protein>
<evidence type="ECO:0000313" key="1">
    <source>
        <dbReference type="EMBL" id="SJZ88357.1"/>
    </source>
</evidence>
<keyword evidence="2" id="KW-1185">Reference proteome</keyword>
<evidence type="ECO:0000313" key="2">
    <source>
        <dbReference type="Proteomes" id="UP000190328"/>
    </source>
</evidence>
<reference evidence="1 2" key="1">
    <citation type="submission" date="2017-02" db="EMBL/GenBank/DDBJ databases">
        <authorList>
            <person name="Peterson S.W."/>
        </authorList>
    </citation>
    <scope>NUCLEOTIDE SEQUENCE [LARGE SCALE GENOMIC DNA]</scope>
    <source>
        <strain evidence="1 2">ATCC BAA-1030</strain>
    </source>
</reference>
<name>A0A1T4PAI6_9ENTE</name>